<dbReference type="AlphaFoldDB" id="A0A0M8ZXI1"/>
<gene>
    <name evidence="1" type="ORF">WN51_01867</name>
</gene>
<keyword evidence="2" id="KW-1185">Reference proteome</keyword>
<dbReference type="Proteomes" id="UP000053105">
    <property type="component" value="Unassembled WGS sequence"/>
</dbReference>
<name>A0A0M8ZXI1_9HYME</name>
<dbReference type="EMBL" id="KQ435810">
    <property type="protein sequence ID" value="KOX72937.1"/>
    <property type="molecule type" value="Genomic_DNA"/>
</dbReference>
<reference evidence="1 2" key="1">
    <citation type="submission" date="2015-07" db="EMBL/GenBank/DDBJ databases">
        <title>The genome of Melipona quadrifasciata.</title>
        <authorList>
            <person name="Pan H."/>
            <person name="Kapheim K."/>
        </authorList>
    </citation>
    <scope>NUCLEOTIDE SEQUENCE [LARGE SCALE GENOMIC DNA]</scope>
    <source>
        <strain evidence="1">0111107301</strain>
        <tissue evidence="1">Whole body</tissue>
    </source>
</reference>
<evidence type="ECO:0000313" key="1">
    <source>
        <dbReference type="EMBL" id="KOX72937.1"/>
    </source>
</evidence>
<evidence type="ECO:0000313" key="2">
    <source>
        <dbReference type="Proteomes" id="UP000053105"/>
    </source>
</evidence>
<accession>A0A0M8ZXI1</accession>
<organism evidence="1 2">
    <name type="scientific">Melipona quadrifasciata</name>
    <dbReference type="NCBI Taxonomy" id="166423"/>
    <lineage>
        <taxon>Eukaryota</taxon>
        <taxon>Metazoa</taxon>
        <taxon>Ecdysozoa</taxon>
        <taxon>Arthropoda</taxon>
        <taxon>Hexapoda</taxon>
        <taxon>Insecta</taxon>
        <taxon>Pterygota</taxon>
        <taxon>Neoptera</taxon>
        <taxon>Endopterygota</taxon>
        <taxon>Hymenoptera</taxon>
        <taxon>Apocrita</taxon>
        <taxon>Aculeata</taxon>
        <taxon>Apoidea</taxon>
        <taxon>Anthophila</taxon>
        <taxon>Apidae</taxon>
        <taxon>Melipona</taxon>
    </lineage>
</organism>
<protein>
    <submittedName>
        <fullName evidence="1">Uncharacterized protein</fullName>
    </submittedName>
</protein>
<proteinExistence type="predicted"/>
<sequence length="71" mass="8193">MVTYCDLSVQDTLYFRDREIPWIMVGPFPTTSLRSFVFISRRVLGSNSTEKNAKFAVAKKKKKKKKKTSST</sequence>